<dbReference type="GO" id="GO:0160198">
    <property type="term" value="F:polyprenal reductase activity"/>
    <property type="evidence" value="ECO:0007669"/>
    <property type="project" value="UniProtKB-EC"/>
</dbReference>
<dbReference type="PANTHER" id="PTHR14624">
    <property type="entry name" value="DFG10 PROTEIN"/>
    <property type="match status" value="1"/>
</dbReference>
<keyword evidence="3 5" id="KW-1133">Transmembrane helix</keyword>
<comment type="subcellular location">
    <subcellularLocation>
        <location evidence="1">Endomembrane system</location>
        <topology evidence="1">Multi-pass membrane protein</topology>
    </subcellularLocation>
    <subcellularLocation>
        <location evidence="5">Endoplasmic reticulum membrane</location>
    </subcellularLocation>
</comment>
<dbReference type="GO" id="GO:0003865">
    <property type="term" value="F:3-oxo-5-alpha-steroid 4-dehydrogenase activity"/>
    <property type="evidence" value="ECO:0007669"/>
    <property type="project" value="TreeGrafter"/>
</dbReference>
<keyword evidence="5" id="KW-0256">Endoplasmic reticulum</keyword>
<dbReference type="Proteomes" id="UP000749293">
    <property type="component" value="Unassembled WGS sequence"/>
</dbReference>
<evidence type="ECO:0000313" key="8">
    <source>
        <dbReference type="Proteomes" id="UP000749293"/>
    </source>
</evidence>
<comment type="caution">
    <text evidence="7">The sequence shown here is derived from an EMBL/GenBank/DDBJ whole genome shotgun (WGS) entry which is preliminary data.</text>
</comment>
<dbReference type="PROSITE" id="PS50244">
    <property type="entry name" value="S5A_REDUCTASE"/>
    <property type="match status" value="1"/>
</dbReference>
<evidence type="ECO:0000259" key="6">
    <source>
        <dbReference type="Pfam" id="PF02544"/>
    </source>
</evidence>
<comment type="pathway">
    <text evidence="5">Protein modification; protein glycosylation.</text>
</comment>
<evidence type="ECO:0000256" key="5">
    <source>
        <dbReference type="RuleBase" id="RU367081"/>
    </source>
</evidence>
<dbReference type="EC" id="1.3.1.94" evidence="5"/>
<evidence type="ECO:0000256" key="4">
    <source>
        <dbReference type="ARBA" id="ARBA00023136"/>
    </source>
</evidence>
<dbReference type="RefSeq" id="XP_035319870.1">
    <property type="nucleotide sequence ID" value="XM_035464160.1"/>
</dbReference>
<feature type="transmembrane region" description="Helical" evidence="5">
    <location>
        <begin position="36"/>
        <end position="54"/>
    </location>
</feature>
<dbReference type="GO" id="GO:0006488">
    <property type="term" value="P:dolichol-linked oligosaccharide biosynthetic process"/>
    <property type="evidence" value="ECO:0007669"/>
    <property type="project" value="UniProtKB-UniRule"/>
</dbReference>
<dbReference type="PANTHER" id="PTHR14624:SF0">
    <property type="entry name" value="POLYPRENOL REDUCTASE"/>
    <property type="match status" value="1"/>
</dbReference>
<keyword evidence="8" id="KW-1185">Reference proteome</keyword>
<dbReference type="OrthoDB" id="541710at2759"/>
<protein>
    <recommendedName>
        <fullName evidence="5">Polyprenal reductase</fullName>
        <ecNumber evidence="5">1.3.1.94</ecNumber>
    </recommendedName>
</protein>
<dbReference type="GO" id="GO:0102389">
    <property type="term" value="F:polyprenol reductase activity"/>
    <property type="evidence" value="ECO:0007669"/>
    <property type="project" value="UniProtKB-UniRule"/>
</dbReference>
<name>A0A9P5CZ61_9HYPO</name>
<evidence type="ECO:0000256" key="3">
    <source>
        <dbReference type="ARBA" id="ARBA00022989"/>
    </source>
</evidence>
<dbReference type="InterPro" id="IPR039698">
    <property type="entry name" value="Dfg10/SRD5A3"/>
</dbReference>
<feature type="transmembrane region" description="Helical" evidence="5">
    <location>
        <begin position="114"/>
        <end position="138"/>
    </location>
</feature>
<feature type="domain" description="3-oxo-5-alpha-steroid 4-dehydrogenase C-terminal" evidence="6">
    <location>
        <begin position="54"/>
        <end position="191"/>
    </location>
</feature>
<keyword evidence="5" id="KW-0560">Oxidoreductase</keyword>
<proteinExistence type="inferred from homology"/>
<reference evidence="7" key="1">
    <citation type="submission" date="2020-03" db="EMBL/GenBank/DDBJ databases">
        <title>Site-based positive gene gene selection in Geosmithia morbida across the United States reveals a broad range of putative effectors and factors for local host and environmental adapation.</title>
        <authorList>
            <person name="Onufrak A."/>
            <person name="Murdoch R.W."/>
            <person name="Gazis R."/>
            <person name="Huff M."/>
            <person name="Staton M."/>
            <person name="Klingeman W."/>
            <person name="Hadziabdic D."/>
        </authorList>
    </citation>
    <scope>NUCLEOTIDE SEQUENCE</scope>
    <source>
        <strain evidence="7">1262</strain>
    </source>
</reference>
<sequence length="191" mass="21070">MAQVYLGWGLMALQGTRRLYESLVVTKAGSSPMSSIHWLVGLVFYADMGLSVWIQGSGAILDSWNGKGDVAFTFPSLISLVLALGLYTVGYVTQNQCHKYLAGLRKYTLPNEGWFRYIICPHYTSECLIYLGLSVATAPPDTFLVNRTVFLGLVFVVVNLGTTAHGTNKWYGQKFGADKVAGRWSMIPPIF</sequence>
<organism evidence="7 8">
    <name type="scientific">Geosmithia morbida</name>
    <dbReference type="NCBI Taxonomy" id="1094350"/>
    <lineage>
        <taxon>Eukaryota</taxon>
        <taxon>Fungi</taxon>
        <taxon>Dikarya</taxon>
        <taxon>Ascomycota</taxon>
        <taxon>Pezizomycotina</taxon>
        <taxon>Sordariomycetes</taxon>
        <taxon>Hypocreomycetidae</taxon>
        <taxon>Hypocreales</taxon>
        <taxon>Bionectriaceae</taxon>
        <taxon>Geosmithia</taxon>
    </lineage>
</organism>
<gene>
    <name evidence="7" type="ORF">GMORB2_2180</name>
</gene>
<dbReference type="Pfam" id="PF02544">
    <property type="entry name" value="Steroid_dh"/>
    <property type="match status" value="1"/>
</dbReference>
<evidence type="ECO:0000313" key="7">
    <source>
        <dbReference type="EMBL" id="KAF4121218.1"/>
    </source>
</evidence>
<comment type="catalytic activity">
    <reaction evidence="5">
        <text>a di-trans,poly-cis-dolichal + NADP(+) = a di-trans,poly-cis-polyprenal + NADPH + H(+)</text>
        <dbReference type="Rhea" id="RHEA:80727"/>
        <dbReference type="Rhea" id="RHEA-COMP:19536"/>
        <dbReference type="Rhea" id="RHEA-COMP:19537"/>
        <dbReference type="ChEBI" id="CHEBI:15378"/>
        <dbReference type="ChEBI" id="CHEBI:57783"/>
        <dbReference type="ChEBI" id="CHEBI:58349"/>
        <dbReference type="ChEBI" id="CHEBI:231623"/>
        <dbReference type="ChEBI" id="CHEBI:231637"/>
        <dbReference type="EC" id="1.3.1.94"/>
    </reaction>
    <physiologicalReaction direction="right-to-left" evidence="5">
        <dbReference type="Rhea" id="RHEA:80729"/>
    </physiologicalReaction>
</comment>
<keyword evidence="4 5" id="KW-0472">Membrane</keyword>
<dbReference type="GO" id="GO:0005789">
    <property type="term" value="C:endoplasmic reticulum membrane"/>
    <property type="evidence" value="ECO:0007669"/>
    <property type="project" value="UniProtKB-SubCell"/>
</dbReference>
<dbReference type="GO" id="GO:0016095">
    <property type="term" value="P:polyprenol catabolic process"/>
    <property type="evidence" value="ECO:0007669"/>
    <property type="project" value="UniProtKB-UniRule"/>
</dbReference>
<feature type="transmembrane region" description="Helical" evidence="5">
    <location>
        <begin position="144"/>
        <end position="164"/>
    </location>
</feature>
<dbReference type="AlphaFoldDB" id="A0A9P5CZ61"/>
<keyword evidence="2 5" id="KW-0812">Transmembrane</keyword>
<dbReference type="Gene3D" id="1.20.120.1630">
    <property type="match status" value="1"/>
</dbReference>
<comment type="similarity">
    <text evidence="5">Belongs to the steroid 5-alpha reductase family. Polyprenal reductase subfamily.</text>
</comment>
<comment type="function">
    <text evidence="5">Plays a key role in early steps of protein N-linked glycosylation by being involved in the conversion of polyprenol into dolichol. Acts as a polyprenal reductase that mediates the reduction of polyprenal into dolichal in a NADP-dependent mechanism. Dolichols are required for the synthesis of dolichol-linked monosaccharides and the oligosaccharide precursor used for N-glycosylation.</text>
</comment>
<keyword evidence="5" id="KW-0521">NADP</keyword>
<dbReference type="InterPro" id="IPR001104">
    <property type="entry name" value="3-oxo-5_a-steroid_4-DH_C"/>
</dbReference>
<dbReference type="GeneID" id="55968410"/>
<accession>A0A9P5CZ61</accession>
<evidence type="ECO:0000256" key="1">
    <source>
        <dbReference type="ARBA" id="ARBA00004127"/>
    </source>
</evidence>
<evidence type="ECO:0000256" key="2">
    <source>
        <dbReference type="ARBA" id="ARBA00022692"/>
    </source>
</evidence>
<feature type="transmembrane region" description="Helical" evidence="5">
    <location>
        <begin position="74"/>
        <end position="93"/>
    </location>
</feature>
<dbReference type="EMBL" id="JAANYQ010000013">
    <property type="protein sequence ID" value="KAF4121218.1"/>
    <property type="molecule type" value="Genomic_DNA"/>
</dbReference>